<evidence type="ECO:0000256" key="1">
    <source>
        <dbReference type="ARBA" id="ARBA00005695"/>
    </source>
</evidence>
<evidence type="ECO:0000256" key="3">
    <source>
        <dbReference type="ARBA" id="ARBA00022729"/>
    </source>
</evidence>
<evidence type="ECO:0000259" key="5">
    <source>
        <dbReference type="Pfam" id="PF00496"/>
    </source>
</evidence>
<evidence type="ECO:0000313" key="7">
    <source>
        <dbReference type="Proteomes" id="UP000823921"/>
    </source>
</evidence>
<dbReference type="PANTHER" id="PTHR30290:SF9">
    <property type="entry name" value="OLIGOPEPTIDE-BINDING PROTEIN APPA"/>
    <property type="match status" value="1"/>
</dbReference>
<dbReference type="GO" id="GO:0042597">
    <property type="term" value="C:periplasmic space"/>
    <property type="evidence" value="ECO:0007669"/>
    <property type="project" value="UniProtKB-ARBA"/>
</dbReference>
<dbReference type="InterPro" id="IPR000914">
    <property type="entry name" value="SBP_5_dom"/>
</dbReference>
<dbReference type="InterPro" id="IPR039424">
    <property type="entry name" value="SBP_5"/>
</dbReference>
<evidence type="ECO:0000256" key="4">
    <source>
        <dbReference type="SAM" id="SignalP"/>
    </source>
</evidence>
<dbReference type="GO" id="GO:1904680">
    <property type="term" value="F:peptide transmembrane transporter activity"/>
    <property type="evidence" value="ECO:0007669"/>
    <property type="project" value="TreeGrafter"/>
</dbReference>
<feature type="signal peptide" evidence="4">
    <location>
        <begin position="1"/>
        <end position="28"/>
    </location>
</feature>
<dbReference type="Gene3D" id="3.40.190.10">
    <property type="entry name" value="Periplasmic binding protein-like II"/>
    <property type="match status" value="1"/>
</dbReference>
<reference evidence="6" key="1">
    <citation type="journal article" date="2021" name="PeerJ">
        <title>Extensive microbial diversity within the chicken gut microbiome revealed by metagenomics and culture.</title>
        <authorList>
            <person name="Gilroy R."/>
            <person name="Ravi A."/>
            <person name="Getino M."/>
            <person name="Pursley I."/>
            <person name="Horton D.L."/>
            <person name="Alikhan N.F."/>
            <person name="Baker D."/>
            <person name="Gharbi K."/>
            <person name="Hall N."/>
            <person name="Watson M."/>
            <person name="Adriaenssens E.M."/>
            <person name="Foster-Nyarko E."/>
            <person name="Jarju S."/>
            <person name="Secka A."/>
            <person name="Antonio M."/>
            <person name="Oren A."/>
            <person name="Chaudhuri R.R."/>
            <person name="La Ragione R."/>
            <person name="Hildebrand F."/>
            <person name="Pallen M.J."/>
        </authorList>
    </citation>
    <scope>NUCLEOTIDE SEQUENCE</scope>
    <source>
        <strain evidence="6">CHK192-8294</strain>
    </source>
</reference>
<dbReference type="Proteomes" id="UP000823921">
    <property type="component" value="Unassembled WGS sequence"/>
</dbReference>
<comment type="similarity">
    <text evidence="1">Belongs to the bacterial solute-binding protein 5 family.</text>
</comment>
<organism evidence="6 7">
    <name type="scientific">Candidatus Flavonifractor intestinigallinarum</name>
    <dbReference type="NCBI Taxonomy" id="2838586"/>
    <lineage>
        <taxon>Bacteria</taxon>
        <taxon>Bacillati</taxon>
        <taxon>Bacillota</taxon>
        <taxon>Clostridia</taxon>
        <taxon>Eubacteriales</taxon>
        <taxon>Oscillospiraceae</taxon>
        <taxon>Flavonifractor</taxon>
    </lineage>
</organism>
<reference evidence="6" key="2">
    <citation type="submission" date="2021-04" db="EMBL/GenBank/DDBJ databases">
        <authorList>
            <person name="Gilroy R."/>
        </authorList>
    </citation>
    <scope>NUCLEOTIDE SEQUENCE</scope>
    <source>
        <strain evidence="6">CHK192-8294</strain>
    </source>
</reference>
<dbReference type="InterPro" id="IPR030678">
    <property type="entry name" value="Peptide/Ni-bd"/>
</dbReference>
<dbReference type="PIRSF" id="PIRSF002741">
    <property type="entry name" value="MppA"/>
    <property type="match status" value="1"/>
</dbReference>
<feature type="chain" id="PRO_5038658220" evidence="4">
    <location>
        <begin position="29"/>
        <end position="514"/>
    </location>
</feature>
<protein>
    <submittedName>
        <fullName evidence="6">Peptide ABC transporter substrate-binding protein</fullName>
    </submittedName>
</protein>
<keyword evidence="3 4" id="KW-0732">Signal</keyword>
<keyword evidence="2" id="KW-0813">Transport</keyword>
<gene>
    <name evidence="6" type="ORF">H9712_01175</name>
</gene>
<name>A0A9D2ML06_9FIRM</name>
<evidence type="ECO:0000313" key="6">
    <source>
        <dbReference type="EMBL" id="HJB79574.1"/>
    </source>
</evidence>
<dbReference type="Gene3D" id="3.10.105.10">
    <property type="entry name" value="Dipeptide-binding Protein, Domain 3"/>
    <property type="match status" value="1"/>
</dbReference>
<dbReference type="GO" id="GO:0015833">
    <property type="term" value="P:peptide transport"/>
    <property type="evidence" value="ECO:0007669"/>
    <property type="project" value="TreeGrafter"/>
</dbReference>
<evidence type="ECO:0000256" key="2">
    <source>
        <dbReference type="ARBA" id="ARBA00022448"/>
    </source>
</evidence>
<dbReference type="Pfam" id="PF00496">
    <property type="entry name" value="SBP_bac_5"/>
    <property type="match status" value="1"/>
</dbReference>
<comment type="caution">
    <text evidence="6">The sequence shown here is derived from an EMBL/GenBank/DDBJ whole genome shotgun (WGS) entry which is preliminary data.</text>
</comment>
<feature type="domain" description="Solute-binding protein family 5" evidence="5">
    <location>
        <begin position="90"/>
        <end position="417"/>
    </location>
</feature>
<dbReference type="EMBL" id="DWXO01000015">
    <property type="protein sequence ID" value="HJB79574.1"/>
    <property type="molecule type" value="Genomic_DNA"/>
</dbReference>
<dbReference type="AlphaFoldDB" id="A0A9D2ML06"/>
<dbReference type="PANTHER" id="PTHR30290">
    <property type="entry name" value="PERIPLASMIC BINDING COMPONENT OF ABC TRANSPORTER"/>
    <property type="match status" value="1"/>
</dbReference>
<dbReference type="PROSITE" id="PS51257">
    <property type="entry name" value="PROKAR_LIPOPROTEIN"/>
    <property type="match status" value="1"/>
</dbReference>
<dbReference type="GO" id="GO:0043190">
    <property type="term" value="C:ATP-binding cassette (ABC) transporter complex"/>
    <property type="evidence" value="ECO:0007669"/>
    <property type="project" value="InterPro"/>
</dbReference>
<sequence length="514" mass="55101">MRKVLTGRSLLPLLLGLALLLSACTPQAAEPTPTLEPTPSPTPAPVPAVFALACYPSDSFHPITGTNRTNLLLAPLVYEGLFSLDGTFTPQNQLCASYTVSEDGLTWTFTLAEDTFSDGSPLTAQDVASSLTLAMGEGSLYAQRLTDVQSVSVRSDTEVEVTLRAPNGALPALLDIPVVRSAGEGLPPLGTGDYAFAQDGEDWLLRRISPLPSGSSAPEEIPLRSIRQTDDLIYAFDAQDISLVSTDLTGTNSLGFSGSLETWDYATSVLLYLAFNTDSGPCADQAVRRALSYGFDRASVVVSLLSRHAQEAALPASPASPLYDQDLADFLAFSYQSMEEGLDQVGWTLTDGVRTQGRRTLSLTFLVNTENAAKVSIARHLAQGLERSGITVDLQELTWEDYTAALAAGDFDLYLGEVRLTADFDLSPLLSRSGALNYGRWEDEETETLLAAFRAASGDGRKDAASALYARLAEAAPLVPLCFKNWSVLTHWGQLAGLTPTAQNIFSGFDGWTF</sequence>
<dbReference type="SUPFAM" id="SSF53850">
    <property type="entry name" value="Periplasmic binding protein-like II"/>
    <property type="match status" value="1"/>
</dbReference>
<proteinExistence type="inferred from homology"/>
<accession>A0A9D2ML06</accession>